<keyword evidence="4" id="KW-0862">Zinc</keyword>
<organism evidence="9 10">
    <name type="scientific">Collybia nuda</name>
    <dbReference type="NCBI Taxonomy" id="64659"/>
    <lineage>
        <taxon>Eukaryota</taxon>
        <taxon>Fungi</taxon>
        <taxon>Dikarya</taxon>
        <taxon>Basidiomycota</taxon>
        <taxon>Agaricomycotina</taxon>
        <taxon>Agaricomycetes</taxon>
        <taxon>Agaricomycetidae</taxon>
        <taxon>Agaricales</taxon>
        <taxon>Tricholomatineae</taxon>
        <taxon>Clitocybaceae</taxon>
        <taxon>Collybia</taxon>
    </lineage>
</organism>
<evidence type="ECO:0000256" key="1">
    <source>
        <dbReference type="ARBA" id="ARBA00022723"/>
    </source>
</evidence>
<dbReference type="InterPro" id="IPR013083">
    <property type="entry name" value="Znf_RING/FYVE/PHD"/>
</dbReference>
<evidence type="ECO:0000313" key="10">
    <source>
        <dbReference type="Proteomes" id="UP000807353"/>
    </source>
</evidence>
<dbReference type="InterPro" id="IPR013087">
    <property type="entry name" value="Znf_C2H2_type"/>
</dbReference>
<evidence type="ECO:0000256" key="3">
    <source>
        <dbReference type="ARBA" id="ARBA00022771"/>
    </source>
</evidence>
<reference evidence="9" key="1">
    <citation type="submission" date="2020-11" db="EMBL/GenBank/DDBJ databases">
        <authorList>
            <consortium name="DOE Joint Genome Institute"/>
            <person name="Ahrendt S."/>
            <person name="Riley R."/>
            <person name="Andreopoulos W."/>
            <person name="Labutti K."/>
            <person name="Pangilinan J."/>
            <person name="Ruiz-Duenas F.J."/>
            <person name="Barrasa J.M."/>
            <person name="Sanchez-Garcia M."/>
            <person name="Camarero S."/>
            <person name="Miyauchi S."/>
            <person name="Serrano A."/>
            <person name="Linde D."/>
            <person name="Babiker R."/>
            <person name="Drula E."/>
            <person name="Ayuso-Fernandez I."/>
            <person name="Pacheco R."/>
            <person name="Padilla G."/>
            <person name="Ferreira P."/>
            <person name="Barriuso J."/>
            <person name="Kellner H."/>
            <person name="Castanera R."/>
            <person name="Alfaro M."/>
            <person name="Ramirez L."/>
            <person name="Pisabarro A.G."/>
            <person name="Kuo A."/>
            <person name="Tritt A."/>
            <person name="Lipzen A."/>
            <person name="He G."/>
            <person name="Yan M."/>
            <person name="Ng V."/>
            <person name="Cullen D."/>
            <person name="Martin F."/>
            <person name="Rosso M.-N."/>
            <person name="Henrissat B."/>
            <person name="Hibbett D."/>
            <person name="Martinez A.T."/>
            <person name="Grigoriev I.V."/>
        </authorList>
    </citation>
    <scope>NUCLEOTIDE SEQUENCE</scope>
    <source>
        <strain evidence="9">CBS 247.69</strain>
    </source>
</reference>
<accession>A0A9P5XTS7</accession>
<dbReference type="PANTHER" id="PTHR24379:SF121">
    <property type="entry name" value="C2H2-TYPE DOMAIN-CONTAINING PROTEIN"/>
    <property type="match status" value="1"/>
</dbReference>
<dbReference type="Gene3D" id="3.30.160.60">
    <property type="entry name" value="Classic Zinc Finger"/>
    <property type="match status" value="1"/>
</dbReference>
<dbReference type="EMBL" id="MU150414">
    <property type="protein sequence ID" value="KAF9456599.1"/>
    <property type="molecule type" value="Genomic_DNA"/>
</dbReference>
<comment type="caution">
    <text evidence="9">The sequence shown here is derived from an EMBL/GenBank/DDBJ whole genome shotgun (WGS) entry which is preliminary data.</text>
</comment>
<dbReference type="Gene3D" id="3.30.40.10">
    <property type="entry name" value="Zinc/RING finger domain, C3HC4 (zinc finger)"/>
    <property type="match status" value="1"/>
</dbReference>
<dbReference type="InterPro" id="IPR001841">
    <property type="entry name" value="Znf_RING"/>
</dbReference>
<feature type="domain" description="RING-type" evidence="7">
    <location>
        <begin position="738"/>
        <end position="776"/>
    </location>
</feature>
<keyword evidence="2" id="KW-0677">Repeat</keyword>
<evidence type="ECO:0000256" key="4">
    <source>
        <dbReference type="ARBA" id="ARBA00022833"/>
    </source>
</evidence>
<dbReference type="SMART" id="SM00355">
    <property type="entry name" value="ZnF_C2H2"/>
    <property type="match status" value="8"/>
</dbReference>
<gene>
    <name evidence="9" type="ORF">BDZ94DRAFT_1314991</name>
</gene>
<feature type="compositionally biased region" description="Low complexity" evidence="6">
    <location>
        <begin position="617"/>
        <end position="637"/>
    </location>
</feature>
<evidence type="ECO:0000256" key="5">
    <source>
        <dbReference type="PROSITE-ProRule" id="PRU00042"/>
    </source>
</evidence>
<evidence type="ECO:0000259" key="8">
    <source>
        <dbReference type="PROSITE" id="PS50157"/>
    </source>
</evidence>
<dbReference type="PANTHER" id="PTHR24379">
    <property type="entry name" value="KRAB AND ZINC FINGER DOMAIN-CONTAINING"/>
    <property type="match status" value="1"/>
</dbReference>
<evidence type="ECO:0000313" key="9">
    <source>
        <dbReference type="EMBL" id="KAF9456599.1"/>
    </source>
</evidence>
<feature type="domain" description="C2H2-type" evidence="8">
    <location>
        <begin position="56"/>
        <end position="81"/>
    </location>
</feature>
<dbReference type="InterPro" id="IPR017907">
    <property type="entry name" value="Znf_RING_CS"/>
</dbReference>
<dbReference type="SMART" id="SM00184">
    <property type="entry name" value="RING"/>
    <property type="match status" value="1"/>
</dbReference>
<sequence length="792" mass="87551">MPVCLHCNRKFSNKEALHQHIKSSSVEHPYCAPCDRRFISQAACDAHMTAKHPATFDCGLCNRSFPALFALEDHYRGSISHPNCPKCGRGFKDNAERDEHHQNAHPRVPCHPCDGMMVYEEALEDHYLQSSNHPSCRGCNRGFKDDSMHAEHVGLVHPELRCDPCERRFETAEALQNHYFASANHPECTMCNRGFKNDVEHRAHMQTHRAITKIEPDASLGSSGSVHGFSPLSPRTFQDLIVGDAMKDAISSPALSLPMNFASPLMDVQTPNFSPIALPRPGRIVEEVWAARDNVQTSFSRAPQKPSNLSKSTRATPFLMRSQMGDFDSARVQDQSLIEEYSPRRMSDPPPQTDKSIGPHFTSPSDDFKTMWHGNDGRMHEEFVPSWRSRNLRPPLGGTQFSDAQAARQFSTSMKYGLYAGSAASRLTSNNLQPPTRFLRTNDKIPLDSSLAPLQVNWQEILGEKKVVQRDPESSLSDDISTQAVDTPIHSFAALETGSNPFGHESLSSNSSLPGGSFSPWSPQPPEIIVSPTNTQSDDPGRSALPYSNMSISEHSQSPEVFSPVGLAPLPMVSPLASSPIEFPFSNSRPSPNPRVTDLSDASPKSTLHLALDTKLPESPSMSSITSSQQSSANSPQDLEWDDQIHEEILSVKLPDSPMSDSHTSSSFTTPSMSYRTLEEDTSGGTEKLFRHLSPSGKDADTEETLINEDQSSYNSKQPLLSPNISTSQDAPIQHMHCRLCQSNPCEDLTATMCGHIFCYRCITDEIIKTSRCPSCATPTLLYCLFRLDLSV</sequence>
<name>A0A9P5XTS7_9AGAR</name>
<dbReference type="OrthoDB" id="6105938at2759"/>
<keyword evidence="10" id="KW-1185">Reference proteome</keyword>
<keyword evidence="3 5" id="KW-0863">Zinc-finger</keyword>
<feature type="compositionally biased region" description="Low complexity" evidence="6">
    <location>
        <begin position="506"/>
        <end position="520"/>
    </location>
</feature>
<dbReference type="SUPFAM" id="SSF57850">
    <property type="entry name" value="RING/U-box"/>
    <property type="match status" value="1"/>
</dbReference>
<feature type="region of interest" description="Disordered" evidence="6">
    <location>
        <begin position="614"/>
        <end position="638"/>
    </location>
</feature>
<feature type="region of interest" description="Disordered" evidence="6">
    <location>
        <begin position="298"/>
        <end position="317"/>
    </location>
</feature>
<dbReference type="PROSITE" id="PS00028">
    <property type="entry name" value="ZINC_FINGER_C2H2_1"/>
    <property type="match status" value="2"/>
</dbReference>
<dbReference type="PROSITE" id="PS00518">
    <property type="entry name" value="ZF_RING_1"/>
    <property type="match status" value="1"/>
</dbReference>
<dbReference type="Proteomes" id="UP000807353">
    <property type="component" value="Unassembled WGS sequence"/>
</dbReference>
<evidence type="ECO:0000256" key="6">
    <source>
        <dbReference type="SAM" id="MobiDB-lite"/>
    </source>
</evidence>
<evidence type="ECO:0008006" key="11">
    <source>
        <dbReference type="Google" id="ProtNLM"/>
    </source>
</evidence>
<feature type="region of interest" description="Disordered" evidence="6">
    <location>
        <begin position="652"/>
        <end position="702"/>
    </location>
</feature>
<feature type="region of interest" description="Disordered" evidence="6">
    <location>
        <begin position="496"/>
        <end position="549"/>
    </location>
</feature>
<dbReference type="AlphaFoldDB" id="A0A9P5XTS7"/>
<proteinExistence type="predicted"/>
<dbReference type="PROSITE" id="PS50089">
    <property type="entry name" value="ZF_RING_2"/>
    <property type="match status" value="1"/>
</dbReference>
<evidence type="ECO:0000259" key="7">
    <source>
        <dbReference type="PROSITE" id="PS50089"/>
    </source>
</evidence>
<feature type="compositionally biased region" description="Polar residues" evidence="6">
    <location>
        <begin position="298"/>
        <end position="315"/>
    </location>
</feature>
<dbReference type="GO" id="GO:0008270">
    <property type="term" value="F:zinc ion binding"/>
    <property type="evidence" value="ECO:0007669"/>
    <property type="project" value="UniProtKB-KW"/>
</dbReference>
<feature type="compositionally biased region" description="Low complexity" evidence="6">
    <location>
        <begin position="655"/>
        <end position="674"/>
    </location>
</feature>
<protein>
    <recommendedName>
        <fullName evidence="11">RING-type domain-containing protein</fullName>
    </recommendedName>
</protein>
<feature type="domain" description="C2H2-type" evidence="8">
    <location>
        <begin position="2"/>
        <end position="29"/>
    </location>
</feature>
<feature type="region of interest" description="Disordered" evidence="6">
    <location>
        <begin position="342"/>
        <end position="367"/>
    </location>
</feature>
<keyword evidence="1" id="KW-0479">Metal-binding</keyword>
<feature type="region of interest" description="Disordered" evidence="6">
    <location>
        <begin position="584"/>
        <end position="603"/>
    </location>
</feature>
<dbReference type="PROSITE" id="PS50157">
    <property type="entry name" value="ZINC_FINGER_C2H2_2"/>
    <property type="match status" value="2"/>
</dbReference>
<evidence type="ECO:0000256" key="2">
    <source>
        <dbReference type="ARBA" id="ARBA00022737"/>
    </source>
</evidence>